<dbReference type="InterPro" id="IPR000182">
    <property type="entry name" value="GNAT_dom"/>
</dbReference>
<feature type="domain" description="N-acetyltransferase" evidence="2">
    <location>
        <begin position="4"/>
        <end position="165"/>
    </location>
</feature>
<dbReference type="CDD" id="cd04301">
    <property type="entry name" value="NAT_SF"/>
    <property type="match status" value="1"/>
</dbReference>
<dbReference type="EMBL" id="CU459003">
    <property type="protein sequence ID" value="CAM75554.1"/>
    <property type="molecule type" value="Genomic_DNA"/>
</dbReference>
<protein>
    <submittedName>
        <fullName evidence="3">Acetyltransferase, GNAT family</fullName>
    </submittedName>
</protein>
<organism evidence="3">
    <name type="scientific">Magnetospirillum gryphiswaldense</name>
    <dbReference type="NCBI Taxonomy" id="55518"/>
    <lineage>
        <taxon>Bacteria</taxon>
        <taxon>Pseudomonadati</taxon>
        <taxon>Pseudomonadota</taxon>
        <taxon>Alphaproteobacteria</taxon>
        <taxon>Rhodospirillales</taxon>
        <taxon>Rhodospirillaceae</taxon>
        <taxon>Magnetospirillum</taxon>
    </lineage>
</organism>
<evidence type="ECO:0000313" key="3">
    <source>
        <dbReference type="EMBL" id="CAM75554.1"/>
    </source>
</evidence>
<proteinExistence type="predicted"/>
<dbReference type="PROSITE" id="PS51186">
    <property type="entry name" value="GNAT"/>
    <property type="match status" value="1"/>
</dbReference>
<dbReference type="InterPro" id="IPR050769">
    <property type="entry name" value="NAT_camello-type"/>
</dbReference>
<dbReference type="GO" id="GO:0008080">
    <property type="term" value="F:N-acetyltransferase activity"/>
    <property type="evidence" value="ECO:0007669"/>
    <property type="project" value="InterPro"/>
</dbReference>
<evidence type="ECO:0000259" key="2">
    <source>
        <dbReference type="PROSITE" id="PS51186"/>
    </source>
</evidence>
<dbReference type="Pfam" id="PF00583">
    <property type="entry name" value="Acetyltransf_1"/>
    <property type="match status" value="1"/>
</dbReference>
<dbReference type="AlphaFoldDB" id="A4TY47"/>
<gene>
    <name evidence="3" type="ORF">MGR_2370</name>
</gene>
<evidence type="ECO:0000256" key="1">
    <source>
        <dbReference type="ARBA" id="ARBA00022679"/>
    </source>
</evidence>
<keyword evidence="1 3" id="KW-0808">Transferase</keyword>
<sequence>MSPRYERTYVPGAMGRLLALQIETYAPALGFGRAFEAKVGADMAEFLSRYDSVRDLLLTALVGDRVVGGITLDRGEHDPALGLAHLRWFVVDPAFRGRGLGRAVLKQAVDFARACGDRQIYLWTVADLPAARRQYDAQGFVLAEQRHAATWGKAMTEQRLVLDLTA</sequence>
<dbReference type="PANTHER" id="PTHR13947:SF37">
    <property type="entry name" value="LD18367P"/>
    <property type="match status" value="1"/>
</dbReference>
<dbReference type="InterPro" id="IPR016181">
    <property type="entry name" value="Acyl_CoA_acyltransferase"/>
</dbReference>
<name>A4TY47_9PROT</name>
<reference evidence="3" key="1">
    <citation type="journal article" date="2007" name="J. Bacteriol.">
        <title>Comparative genome analysis of four magnetotactic bacteria reveals a complex set of group-specific genes implicated in magnetosome biomineralization and function.</title>
        <authorList>
            <person name="Richter M."/>
            <person name="Kube M."/>
            <person name="Bazylinski D.A."/>
            <person name="Lombardot T."/>
            <person name="Gloeckner F.O."/>
            <person name="Reinhardt R."/>
            <person name="Schueler D."/>
        </authorList>
    </citation>
    <scope>NUCLEOTIDE SEQUENCE</scope>
    <source>
        <strain evidence="3">MSR-1</strain>
    </source>
</reference>
<dbReference type="Gene3D" id="3.40.630.30">
    <property type="match status" value="1"/>
</dbReference>
<accession>A4TY47</accession>
<dbReference type="SUPFAM" id="SSF55729">
    <property type="entry name" value="Acyl-CoA N-acyltransferases (Nat)"/>
    <property type="match status" value="1"/>
</dbReference>
<dbReference type="RefSeq" id="WP_106003387.1">
    <property type="nucleotide sequence ID" value="NZ_CP027527.1"/>
</dbReference>
<dbReference type="PANTHER" id="PTHR13947">
    <property type="entry name" value="GNAT FAMILY N-ACETYLTRANSFERASE"/>
    <property type="match status" value="1"/>
</dbReference>